<dbReference type="Proteomes" id="UP000011885">
    <property type="component" value="Unassembled WGS sequence"/>
</dbReference>
<dbReference type="AlphaFoldDB" id="M5TYN8"/>
<dbReference type="Pfam" id="PF24024">
    <property type="entry name" value="DUF7336"/>
    <property type="match status" value="1"/>
</dbReference>
<feature type="domain" description="DUF7336" evidence="1">
    <location>
        <begin position="3"/>
        <end position="67"/>
    </location>
</feature>
<name>M5TYN8_9BACT</name>
<protein>
    <recommendedName>
        <fullName evidence="1">DUF7336 domain-containing protein</fullName>
    </recommendedName>
</protein>
<comment type="caution">
    <text evidence="2">The sequence shown here is derived from an EMBL/GenBank/DDBJ whole genome shotgun (WGS) entry which is preliminary data.</text>
</comment>
<reference evidence="2 3" key="1">
    <citation type="journal article" date="2013" name="Mar. Genomics">
        <title>Expression of sulfatases in Rhodopirellula baltica and the diversity of sulfatases in the genus Rhodopirellula.</title>
        <authorList>
            <person name="Wegner C.E."/>
            <person name="Richter-Heitmann T."/>
            <person name="Klindworth A."/>
            <person name="Klockow C."/>
            <person name="Richter M."/>
            <person name="Achstetter T."/>
            <person name="Glockner F.O."/>
            <person name="Harder J."/>
        </authorList>
    </citation>
    <scope>NUCLEOTIDE SEQUENCE [LARGE SCALE GENOMIC DNA]</scope>
    <source>
        <strain evidence="2 3">SM41</strain>
    </source>
</reference>
<dbReference type="EMBL" id="ANOH01000296">
    <property type="protein sequence ID" value="EMI54149.1"/>
    <property type="molecule type" value="Genomic_DNA"/>
</dbReference>
<evidence type="ECO:0000313" key="3">
    <source>
        <dbReference type="Proteomes" id="UP000011885"/>
    </source>
</evidence>
<keyword evidence="3" id="KW-1185">Reference proteome</keyword>
<dbReference type="RefSeq" id="WP_008682978.1">
    <property type="nucleotide sequence ID" value="NZ_ANOH01000296.1"/>
</dbReference>
<gene>
    <name evidence="2" type="ORF">RSSM_04419</name>
</gene>
<accession>M5TYN8</accession>
<dbReference type="PATRIC" id="fig|1263870.3.peg.4674"/>
<organism evidence="2 3">
    <name type="scientific">Rhodopirellula sallentina SM41</name>
    <dbReference type="NCBI Taxonomy" id="1263870"/>
    <lineage>
        <taxon>Bacteria</taxon>
        <taxon>Pseudomonadati</taxon>
        <taxon>Planctomycetota</taxon>
        <taxon>Planctomycetia</taxon>
        <taxon>Pirellulales</taxon>
        <taxon>Pirellulaceae</taxon>
        <taxon>Rhodopirellula</taxon>
    </lineage>
</organism>
<sequence>MTKTFILQHEHEWCDREDVKFIGVYATHDDARAAMERLRVQPGFRDWPDGFSIAEYEIGVDHWTEGFVTMINILVPSRTNAGTYLVAGSAWRPGDFYEIVDVEDAADAIFGVGDVVQCAEDAVPGHGDCMLVAKSAVQDSAEP</sequence>
<proteinExistence type="predicted"/>
<evidence type="ECO:0000313" key="2">
    <source>
        <dbReference type="EMBL" id="EMI54149.1"/>
    </source>
</evidence>
<dbReference type="InterPro" id="IPR055760">
    <property type="entry name" value="DUF7336"/>
</dbReference>
<evidence type="ECO:0000259" key="1">
    <source>
        <dbReference type="Pfam" id="PF24024"/>
    </source>
</evidence>